<reference evidence="2 3" key="1">
    <citation type="submission" date="2019-07" db="EMBL/GenBank/DDBJ databases">
        <authorList>
            <person name="Kim J."/>
        </authorList>
    </citation>
    <scope>NUCLEOTIDE SEQUENCE [LARGE SCALE GENOMIC DNA]</scope>
    <source>
        <strain evidence="2 3">G13</strain>
    </source>
</reference>
<evidence type="ECO:0000256" key="1">
    <source>
        <dbReference type="SAM" id="MobiDB-lite"/>
    </source>
</evidence>
<keyword evidence="3" id="KW-1185">Reference proteome</keyword>
<sequence>MFPFRSEKKRHKGDLATVESQRNDLIPEEFPEGPYGAPILTQSLGKTTPWQSDQRASSAFGYENLELHEGMDRGYPGDRGVHDKDGEVGNS</sequence>
<dbReference type="AlphaFoldDB" id="A0A559JEN9"/>
<dbReference type="Proteomes" id="UP000316330">
    <property type="component" value="Unassembled WGS sequence"/>
</dbReference>
<evidence type="ECO:0000313" key="2">
    <source>
        <dbReference type="EMBL" id="TVX98335.1"/>
    </source>
</evidence>
<organism evidence="2 3">
    <name type="scientific">Cohnella terricola</name>
    <dbReference type="NCBI Taxonomy" id="1289167"/>
    <lineage>
        <taxon>Bacteria</taxon>
        <taxon>Bacillati</taxon>
        <taxon>Bacillota</taxon>
        <taxon>Bacilli</taxon>
        <taxon>Bacillales</taxon>
        <taxon>Paenibacillaceae</taxon>
        <taxon>Cohnella</taxon>
    </lineage>
</organism>
<name>A0A559JEN9_9BACL</name>
<feature type="region of interest" description="Disordered" evidence="1">
    <location>
        <begin position="67"/>
        <end position="91"/>
    </location>
</feature>
<dbReference type="RefSeq" id="WP_144704262.1">
    <property type="nucleotide sequence ID" value="NZ_VNJJ01000009.1"/>
</dbReference>
<dbReference type="EMBL" id="VNJJ01000009">
    <property type="protein sequence ID" value="TVX98335.1"/>
    <property type="molecule type" value="Genomic_DNA"/>
</dbReference>
<dbReference type="OrthoDB" id="2376226at2"/>
<proteinExistence type="predicted"/>
<protein>
    <submittedName>
        <fullName evidence="2">Uncharacterized protein</fullName>
    </submittedName>
</protein>
<feature type="region of interest" description="Disordered" evidence="1">
    <location>
        <begin position="1"/>
        <end position="39"/>
    </location>
</feature>
<comment type="caution">
    <text evidence="2">The sequence shown here is derived from an EMBL/GenBank/DDBJ whole genome shotgun (WGS) entry which is preliminary data.</text>
</comment>
<accession>A0A559JEN9</accession>
<evidence type="ECO:0000313" key="3">
    <source>
        <dbReference type="Proteomes" id="UP000316330"/>
    </source>
</evidence>
<gene>
    <name evidence="2" type="ORF">FPZ45_16725</name>
</gene>